<keyword evidence="3" id="KW-1185">Reference proteome</keyword>
<reference evidence="2" key="2">
    <citation type="submission" date="2020-09" db="EMBL/GenBank/DDBJ databases">
        <authorList>
            <person name="Sun Q."/>
            <person name="Zhou Y."/>
        </authorList>
    </citation>
    <scope>NUCLEOTIDE SEQUENCE</scope>
    <source>
        <strain evidence="2">CGMCC 1.15388</strain>
    </source>
</reference>
<dbReference type="SUPFAM" id="SSF47413">
    <property type="entry name" value="lambda repressor-like DNA-binding domains"/>
    <property type="match status" value="1"/>
</dbReference>
<dbReference type="Gene3D" id="1.10.260.40">
    <property type="entry name" value="lambda repressor-like DNA-binding domains"/>
    <property type="match status" value="1"/>
</dbReference>
<dbReference type="GO" id="GO:0003677">
    <property type="term" value="F:DNA binding"/>
    <property type="evidence" value="ECO:0007669"/>
    <property type="project" value="InterPro"/>
</dbReference>
<dbReference type="InterPro" id="IPR010982">
    <property type="entry name" value="Lambda_DNA-bd_dom_sf"/>
</dbReference>
<dbReference type="Proteomes" id="UP000633136">
    <property type="component" value="Unassembled WGS sequence"/>
</dbReference>
<accession>A0A917AWJ3</accession>
<dbReference type="AlphaFoldDB" id="A0A917AWJ3"/>
<gene>
    <name evidence="2" type="ORF">GCM10011401_28090</name>
</gene>
<comment type="caution">
    <text evidence="2">The sequence shown here is derived from an EMBL/GenBank/DDBJ whole genome shotgun (WGS) entry which is preliminary data.</text>
</comment>
<dbReference type="CDD" id="cd00093">
    <property type="entry name" value="HTH_XRE"/>
    <property type="match status" value="1"/>
</dbReference>
<evidence type="ECO:0000313" key="2">
    <source>
        <dbReference type="EMBL" id="GGE79186.1"/>
    </source>
</evidence>
<dbReference type="EMBL" id="BMIS01000025">
    <property type="protein sequence ID" value="GGE79186.1"/>
    <property type="molecule type" value="Genomic_DNA"/>
</dbReference>
<name>A0A917AWJ3_9MICC</name>
<proteinExistence type="predicted"/>
<dbReference type="Pfam" id="PF01381">
    <property type="entry name" value="HTH_3"/>
    <property type="match status" value="1"/>
</dbReference>
<dbReference type="RefSeq" id="WP_188687046.1">
    <property type="nucleotide sequence ID" value="NZ_BMIS01000025.1"/>
</dbReference>
<dbReference type="SMART" id="SM00530">
    <property type="entry name" value="HTH_XRE"/>
    <property type="match status" value="1"/>
</dbReference>
<protein>
    <recommendedName>
        <fullName evidence="1">HTH cro/C1-type domain-containing protein</fullName>
    </recommendedName>
</protein>
<evidence type="ECO:0000313" key="3">
    <source>
        <dbReference type="Proteomes" id="UP000633136"/>
    </source>
</evidence>
<reference evidence="2" key="1">
    <citation type="journal article" date="2014" name="Int. J. Syst. Evol. Microbiol.">
        <title>Complete genome sequence of Corynebacterium casei LMG S-19264T (=DSM 44701T), isolated from a smear-ripened cheese.</title>
        <authorList>
            <consortium name="US DOE Joint Genome Institute (JGI-PGF)"/>
            <person name="Walter F."/>
            <person name="Albersmeier A."/>
            <person name="Kalinowski J."/>
            <person name="Ruckert C."/>
        </authorList>
    </citation>
    <scope>NUCLEOTIDE SEQUENCE</scope>
    <source>
        <strain evidence="2">CGMCC 1.15388</strain>
    </source>
</reference>
<organism evidence="2 3">
    <name type="scientific">Nesterenkonia cremea</name>
    <dbReference type="NCBI Taxonomy" id="1882340"/>
    <lineage>
        <taxon>Bacteria</taxon>
        <taxon>Bacillati</taxon>
        <taxon>Actinomycetota</taxon>
        <taxon>Actinomycetes</taxon>
        <taxon>Micrococcales</taxon>
        <taxon>Micrococcaceae</taxon>
        <taxon>Nesterenkonia</taxon>
    </lineage>
</organism>
<sequence>MAITNLRIHRQEANLSQNQLAEASGISRVTIVKAENGQTMMRMPTRRRLAQALGAELRWNESEIESHAKALMNWAEPPEIDPRTPVNKAADQMADIVESTLHAREVARESEREGRAFKRLAPGYRNVENPQAVLDDMAHFATMVRVAVFAAAPAYAWSAHYESTQQPRADFTALSEHTGLDQTLLAVLMADADVLIDEGRVPLKAIAVCLRHLDAEDEALLDAVCRLYPQDDRPTSALAKNWVQDLRQCAWRLWQAYCPGTMPTANHPEVFDAESILEVADKAPSGLADRPSIRRKIHPSDHHWTNEYLSSLSGGAGAAAFELSSFQKQRLGPAAGNIVHHYGVDAYGNAFAEIENPTQAGERIIEVLWPHGIGSPIEVLPGDHIVAEQGQETLFMALVRDGRIVALIPRAHELEGGLGYPGGAVAPARDLRAALEANGIDASLAEIERILTLDDRAVTIDVDTLR</sequence>
<dbReference type="PROSITE" id="PS50943">
    <property type="entry name" value="HTH_CROC1"/>
    <property type="match status" value="1"/>
</dbReference>
<evidence type="ECO:0000259" key="1">
    <source>
        <dbReference type="PROSITE" id="PS50943"/>
    </source>
</evidence>
<feature type="domain" description="HTH cro/C1-type" evidence="1">
    <location>
        <begin position="6"/>
        <end position="60"/>
    </location>
</feature>
<dbReference type="InterPro" id="IPR001387">
    <property type="entry name" value="Cro/C1-type_HTH"/>
</dbReference>